<name>A0A133LKD4_CITFR</name>
<evidence type="ECO:0000313" key="6">
    <source>
        <dbReference type="EMBL" id="HBH7040668.1"/>
    </source>
</evidence>
<feature type="compositionally biased region" description="Basic and acidic residues" evidence="1">
    <location>
        <begin position="13"/>
        <end position="30"/>
    </location>
</feature>
<reference evidence="7" key="7">
    <citation type="submission" date="2023-10" db="EMBL/GenBank/DDBJ databases">
        <title>Fecal carriage and genetic characteristics of carbapenem-resistant Enterobacterales among healthy adults from four provinces of China.</title>
        <authorList>
            <person name="Li Y."/>
            <person name="Zhang R."/>
        </authorList>
    </citation>
    <scope>NUCLEOTIDE SEQUENCE</scope>
    <source>
        <strain evidence="7">HN-136</strain>
    </source>
</reference>
<reference evidence="8" key="5">
    <citation type="submission" date="2022-12" db="EMBL/GenBank/DDBJ databases">
        <title>2953647.</title>
        <authorList>
            <person name="Hergert J."/>
            <person name="Casey R."/>
            <person name="Wagner J."/>
            <person name="Young E.L."/>
            <person name="Oakeson K.F."/>
        </authorList>
    </citation>
    <scope>NUCLEOTIDE SEQUENCE</scope>
    <source>
        <strain evidence="8">2953647</strain>
    </source>
</reference>
<dbReference type="AlphaFoldDB" id="A0A133LKD4"/>
<feature type="region of interest" description="Disordered" evidence="1">
    <location>
        <begin position="1"/>
        <end position="56"/>
    </location>
</feature>
<dbReference type="EMBL" id="OW995941">
    <property type="protein sequence ID" value="CAH6588753.1"/>
    <property type="molecule type" value="Genomic_DNA"/>
</dbReference>
<evidence type="ECO:0000313" key="3">
    <source>
        <dbReference type="EMBL" id="CDL40049.1"/>
    </source>
</evidence>
<dbReference type="EMBL" id="CBWP010000067">
    <property type="protein sequence ID" value="CDL40049.1"/>
    <property type="molecule type" value="Genomic_DNA"/>
</dbReference>
<gene>
    <name evidence="2" type="ORF">AI2935V1_2384</name>
    <name evidence="6" type="ORF">KV121_000668</name>
    <name evidence="8" type="ORF">O4000_11280</name>
    <name evidence="5" type="ORF">PQQ21_001997</name>
    <name evidence="7" type="ORF">RYZ67_17980</name>
    <name evidence="4" type="ORF">SGX49_003482</name>
</gene>
<dbReference type="EMBL" id="ABKLER030000007">
    <property type="protein sequence ID" value="EMN4144746.1"/>
    <property type="molecule type" value="Genomic_DNA"/>
</dbReference>
<keyword evidence="11" id="KW-1185">Reference proteome</keyword>
<reference evidence="6" key="3">
    <citation type="submission" date="2021-07" db="EMBL/GenBank/DDBJ databases">
        <authorList>
            <consortium name="NCBI Pathogen Detection Project"/>
        </authorList>
    </citation>
    <scope>NUCLEOTIDE SEQUENCE</scope>
    <source>
        <strain evidence="6">91871</strain>
    </source>
</reference>
<protein>
    <submittedName>
        <fullName evidence="6">Uncharacterized protein</fullName>
    </submittedName>
</protein>
<reference evidence="4" key="6">
    <citation type="submission" date="2023-05" db="EMBL/GenBank/DDBJ databases">
        <authorList>
            <consortium name="Clinical and Environmental Microbiology Branch: Whole genome sequencing antimicrobial resistance pathogens in the healthcare setting"/>
        </authorList>
    </citation>
    <scope>NUCLEOTIDE SEQUENCE</scope>
    <source>
        <strain evidence="5">2023GN-00102</strain>
        <strain evidence="4">2023GN-00287</strain>
    </source>
</reference>
<dbReference type="Proteomes" id="UP000789647">
    <property type="component" value="Chromosome"/>
</dbReference>
<evidence type="ECO:0000256" key="1">
    <source>
        <dbReference type="SAM" id="MobiDB-lite"/>
    </source>
</evidence>
<proteinExistence type="predicted"/>
<dbReference type="Proteomes" id="UP001278087">
    <property type="component" value="Unassembled WGS sequence"/>
</dbReference>
<evidence type="ECO:0000313" key="7">
    <source>
        <dbReference type="EMBL" id="MDW2760353.1"/>
    </source>
</evidence>
<evidence type="ECO:0000313" key="9">
    <source>
        <dbReference type="Proteomes" id="UP000019194"/>
    </source>
</evidence>
<reference evidence="2" key="4">
    <citation type="submission" date="2022-05" db="EMBL/GenBank/DDBJ databases">
        <authorList>
            <person name="Alioto T."/>
            <person name="Alioto T."/>
            <person name="Gomez Garrido J."/>
        </authorList>
    </citation>
    <scope>NUCLEOTIDE SEQUENCE</scope>
    <source>
        <strain evidence="2">112</strain>
    </source>
</reference>
<dbReference type="EMBL" id="JAWPBU010000023">
    <property type="protein sequence ID" value="MDW2760353.1"/>
    <property type="molecule type" value="Genomic_DNA"/>
</dbReference>
<dbReference type="Proteomes" id="UP000019194">
    <property type="component" value="Unassembled WGS sequence"/>
</dbReference>
<evidence type="ECO:0000313" key="2">
    <source>
        <dbReference type="EMBL" id="CAH6588753.1"/>
    </source>
</evidence>
<evidence type="ECO:0000313" key="8">
    <source>
        <dbReference type="EMBL" id="WAZ59441.1"/>
    </source>
</evidence>
<dbReference type="EMBL" id="DAESCB010000001">
    <property type="protein sequence ID" value="HBH7040668.1"/>
    <property type="molecule type" value="Genomic_DNA"/>
</dbReference>
<dbReference type="Proteomes" id="UP000885148">
    <property type="component" value="Unassembled WGS sequence"/>
</dbReference>
<evidence type="ECO:0000313" key="5">
    <source>
        <dbReference type="EMBL" id="EMN4144746.1"/>
    </source>
</evidence>
<dbReference type="EMBL" id="CP114564">
    <property type="protein sequence ID" value="WAZ59441.1"/>
    <property type="molecule type" value="Genomic_DNA"/>
</dbReference>
<dbReference type="EMBL" id="ABOSXX010000018">
    <property type="protein sequence ID" value="ELV3681021.1"/>
    <property type="molecule type" value="Genomic_DNA"/>
</dbReference>
<dbReference type="RefSeq" id="WP_008322403.1">
    <property type="nucleotide sequence ID" value="NZ_AP026940.1"/>
</dbReference>
<dbReference type="Proteomes" id="UP001164536">
    <property type="component" value="Chromosome"/>
</dbReference>
<reference evidence="6" key="2">
    <citation type="journal article" date="2018" name="Genome Biol.">
        <title>SKESA: strategic k-mer extension for scrupulous assemblies.</title>
        <authorList>
            <person name="Souvorov A."/>
            <person name="Agarwala R."/>
            <person name="Lipman D.J."/>
        </authorList>
    </citation>
    <scope>NUCLEOTIDE SEQUENCE</scope>
    <source>
        <strain evidence="6">91871</strain>
    </source>
</reference>
<accession>A0A133LKD4</accession>
<feature type="compositionally biased region" description="Polar residues" evidence="1">
    <location>
        <begin position="1"/>
        <end position="12"/>
    </location>
</feature>
<reference evidence="3 9" key="1">
    <citation type="submission" date="2013-10" db="EMBL/GenBank/DDBJ databases">
        <title>Antibiotic resistance diversity of beta-lactamase producers in the General Hospital Vienna.</title>
        <authorList>
            <person name="Barisic I."/>
            <person name="Mitteregger D."/>
            <person name="Hirschl A.M."/>
            <person name="Noehammer C."/>
            <person name="Wiesinger-Mayr H."/>
        </authorList>
    </citation>
    <scope>NUCLEOTIDE SEQUENCE [LARGE SCALE GENOMIC DNA]</scope>
    <source>
        <strain evidence="3 9">ISC11</strain>
    </source>
</reference>
<evidence type="ECO:0000313" key="11">
    <source>
        <dbReference type="Proteomes" id="UP001164536"/>
    </source>
</evidence>
<evidence type="ECO:0000313" key="10">
    <source>
        <dbReference type="Proteomes" id="UP000885148"/>
    </source>
</evidence>
<sequence>MSAPEQHSTETLSPHDHEQESKTVAEKGQKVPESWNLSPEQRAFIDLLTDDDEQKQ</sequence>
<organism evidence="6 10">
    <name type="scientific">Citrobacter freundii</name>
    <dbReference type="NCBI Taxonomy" id="546"/>
    <lineage>
        <taxon>Bacteria</taxon>
        <taxon>Pseudomonadati</taxon>
        <taxon>Pseudomonadota</taxon>
        <taxon>Gammaproteobacteria</taxon>
        <taxon>Enterobacterales</taxon>
        <taxon>Enterobacteriaceae</taxon>
        <taxon>Citrobacter</taxon>
        <taxon>Citrobacter freundii complex</taxon>
    </lineage>
</organism>
<evidence type="ECO:0000313" key="4">
    <source>
        <dbReference type="EMBL" id="ELV3681021.1"/>
    </source>
</evidence>
<dbReference type="Proteomes" id="UP001279522">
    <property type="component" value="Unassembled WGS sequence"/>
</dbReference>